<dbReference type="SUPFAM" id="SSF56935">
    <property type="entry name" value="Porins"/>
    <property type="match status" value="1"/>
</dbReference>
<comment type="subcellular location">
    <subcellularLocation>
        <location evidence="1 10">Cell outer membrane</location>
        <topology evidence="1 10">Multi-pass membrane protein</topology>
    </subcellularLocation>
</comment>
<dbReference type="InterPro" id="IPR012910">
    <property type="entry name" value="Plug_dom"/>
</dbReference>
<dbReference type="CDD" id="cd01347">
    <property type="entry name" value="ligand_gated_channel"/>
    <property type="match status" value="1"/>
</dbReference>
<dbReference type="GO" id="GO:0009279">
    <property type="term" value="C:cell outer membrane"/>
    <property type="evidence" value="ECO:0007669"/>
    <property type="project" value="UniProtKB-SubCell"/>
</dbReference>
<keyword evidence="17" id="KW-1185">Reference proteome</keyword>
<evidence type="ECO:0000256" key="10">
    <source>
        <dbReference type="PROSITE-ProRule" id="PRU01360"/>
    </source>
</evidence>
<evidence type="ECO:0000259" key="15">
    <source>
        <dbReference type="Pfam" id="PF07715"/>
    </source>
</evidence>
<evidence type="ECO:0000256" key="1">
    <source>
        <dbReference type="ARBA" id="ARBA00004571"/>
    </source>
</evidence>
<evidence type="ECO:0000313" key="17">
    <source>
        <dbReference type="Proteomes" id="UP000306113"/>
    </source>
</evidence>
<dbReference type="PANTHER" id="PTHR30069">
    <property type="entry name" value="TONB-DEPENDENT OUTER MEMBRANE RECEPTOR"/>
    <property type="match status" value="1"/>
</dbReference>
<gene>
    <name evidence="16" type="ORF">E7681_13055</name>
</gene>
<keyword evidence="8 16" id="KW-0675">Receptor</keyword>
<feature type="domain" description="TonB-dependent receptor plug" evidence="15">
    <location>
        <begin position="46"/>
        <end position="152"/>
    </location>
</feature>
<feature type="chain" id="PRO_5020746370" evidence="13">
    <location>
        <begin position="25"/>
        <end position="604"/>
    </location>
</feature>
<evidence type="ECO:0000256" key="8">
    <source>
        <dbReference type="ARBA" id="ARBA00023170"/>
    </source>
</evidence>
<dbReference type="GO" id="GO:0044718">
    <property type="term" value="P:siderophore transmembrane transport"/>
    <property type="evidence" value="ECO:0007669"/>
    <property type="project" value="TreeGrafter"/>
</dbReference>
<evidence type="ECO:0000256" key="12">
    <source>
        <dbReference type="RuleBase" id="RU003357"/>
    </source>
</evidence>
<dbReference type="InterPro" id="IPR037066">
    <property type="entry name" value="Plug_dom_sf"/>
</dbReference>
<proteinExistence type="inferred from homology"/>
<evidence type="ECO:0000256" key="9">
    <source>
        <dbReference type="ARBA" id="ARBA00023237"/>
    </source>
</evidence>
<dbReference type="InterPro" id="IPR036942">
    <property type="entry name" value="Beta-barrel_TonB_sf"/>
</dbReference>
<dbReference type="PANTHER" id="PTHR30069:SF29">
    <property type="entry name" value="HEMOGLOBIN AND HEMOGLOBIN-HAPTOGLOBIN-BINDING PROTEIN 1-RELATED"/>
    <property type="match status" value="1"/>
</dbReference>
<evidence type="ECO:0000256" key="7">
    <source>
        <dbReference type="ARBA" id="ARBA00023136"/>
    </source>
</evidence>
<dbReference type="Gene3D" id="2.170.130.10">
    <property type="entry name" value="TonB-dependent receptor, plug domain"/>
    <property type="match status" value="1"/>
</dbReference>
<feature type="signal peptide" evidence="13">
    <location>
        <begin position="1"/>
        <end position="24"/>
    </location>
</feature>
<dbReference type="Proteomes" id="UP000306113">
    <property type="component" value="Unassembled WGS sequence"/>
</dbReference>
<dbReference type="InterPro" id="IPR010917">
    <property type="entry name" value="TonB_rcpt_CS"/>
</dbReference>
<keyword evidence="4 10" id="KW-0812">Transmembrane</keyword>
<keyword evidence="7 10" id="KW-0472">Membrane</keyword>
<dbReference type="RefSeq" id="WP_136339746.1">
    <property type="nucleotide sequence ID" value="NZ_SSMD01000006.1"/>
</dbReference>
<evidence type="ECO:0000256" key="4">
    <source>
        <dbReference type="ARBA" id="ARBA00022692"/>
    </source>
</evidence>
<accession>A0A4S3M6R4</accession>
<keyword evidence="2 10" id="KW-0813">Transport</keyword>
<dbReference type="AlphaFoldDB" id="A0A4S3M6R4"/>
<keyword evidence="9 10" id="KW-0998">Cell outer membrane</keyword>
<dbReference type="OrthoDB" id="9760333at2"/>
<dbReference type="Pfam" id="PF07715">
    <property type="entry name" value="Plug"/>
    <property type="match status" value="1"/>
</dbReference>
<dbReference type="Gene3D" id="2.40.170.20">
    <property type="entry name" value="TonB-dependent receptor, beta-barrel domain"/>
    <property type="match status" value="1"/>
</dbReference>
<name>A0A4S3M6R4_9RHOB</name>
<feature type="short sequence motif" description="TonB C-terminal box" evidence="11">
    <location>
        <begin position="587"/>
        <end position="604"/>
    </location>
</feature>
<comment type="similarity">
    <text evidence="10 12">Belongs to the TonB-dependent receptor family.</text>
</comment>
<keyword evidence="5 13" id="KW-0732">Signal</keyword>
<evidence type="ECO:0000313" key="16">
    <source>
        <dbReference type="EMBL" id="THD72849.1"/>
    </source>
</evidence>
<dbReference type="EMBL" id="SSMD01000006">
    <property type="protein sequence ID" value="THD72849.1"/>
    <property type="molecule type" value="Genomic_DNA"/>
</dbReference>
<dbReference type="InterPro" id="IPR000531">
    <property type="entry name" value="Beta-barrel_TonB"/>
</dbReference>
<dbReference type="InterPro" id="IPR039426">
    <property type="entry name" value="TonB-dep_rcpt-like"/>
</dbReference>
<dbReference type="PROSITE" id="PS52016">
    <property type="entry name" value="TONB_DEPENDENT_REC_3"/>
    <property type="match status" value="1"/>
</dbReference>
<evidence type="ECO:0000256" key="11">
    <source>
        <dbReference type="PROSITE-ProRule" id="PRU10144"/>
    </source>
</evidence>
<dbReference type="GO" id="GO:0015344">
    <property type="term" value="F:siderophore uptake transmembrane transporter activity"/>
    <property type="evidence" value="ECO:0007669"/>
    <property type="project" value="TreeGrafter"/>
</dbReference>
<evidence type="ECO:0000256" key="2">
    <source>
        <dbReference type="ARBA" id="ARBA00022448"/>
    </source>
</evidence>
<keyword evidence="6 12" id="KW-0798">TonB box</keyword>
<sequence length="604" mass="64135">MKKTTLLTGAALAALATAPAVALAQDAIDLGEITVTANQGETTLERSGTTVEIVNKAQLDAAPETRLADVLSALPGITLSANGGVGTSTNLRIRGLGGAYVPVLLDGIDISDPASSGNGFDWGGVTGGTLDRVEVLKGSQSARYGVSAVGGVVSLQNWMPTDNGTSGQASVEVGTYNTRRASLSLGLRTDRVELALGLSTLKTDGFSANSAGTEADGYEEKTANLRAIYHLSDTALIGLAAFTLTSDGEFDEWGGDGAAPYDETNTRDAKGYRVFSEFTTGAISHSLAYSYFETDRASTSNGWVDTFNGDRKKVEYKANFDLGTMLSMYVGADNTRETAAGADSEITGVFAEATYAPTADLDIVTSIRHDDHSDFADKTTGRIALSWRIKDDLILRAQAATGYKPPSLYQLTSSYGNPAFQPEESTSYELGLEKRYGGNDFVRATLFQTDIKGQVYWDYTSVRCASGFGCYEVQDFTAKGLELSGQKALSPTIDLVASYTLTDTADGTGAQALRVPRHDLEIGLNAKMGEKTTGGISVNHVADRMDTVGAVPDYTVVNAHLAYQVTEKAQAYLRVENLTDEQYETAAGYATSGRAFYFGVRANF</sequence>
<evidence type="ECO:0000256" key="13">
    <source>
        <dbReference type="SAM" id="SignalP"/>
    </source>
</evidence>
<keyword evidence="3 10" id="KW-1134">Transmembrane beta strand</keyword>
<feature type="domain" description="TonB-dependent receptor-like beta-barrel" evidence="14">
    <location>
        <begin position="176"/>
        <end position="578"/>
    </location>
</feature>
<evidence type="ECO:0000259" key="14">
    <source>
        <dbReference type="Pfam" id="PF00593"/>
    </source>
</evidence>
<dbReference type="Pfam" id="PF00593">
    <property type="entry name" value="TonB_dep_Rec_b-barrel"/>
    <property type="match status" value="1"/>
</dbReference>
<protein>
    <submittedName>
        <fullName evidence="16">TonB-dependent receptor</fullName>
    </submittedName>
</protein>
<dbReference type="PROSITE" id="PS01156">
    <property type="entry name" value="TONB_DEPENDENT_REC_2"/>
    <property type="match status" value="1"/>
</dbReference>
<evidence type="ECO:0000256" key="3">
    <source>
        <dbReference type="ARBA" id="ARBA00022452"/>
    </source>
</evidence>
<comment type="caution">
    <text evidence="16">The sequence shown here is derived from an EMBL/GenBank/DDBJ whole genome shotgun (WGS) entry which is preliminary data.</text>
</comment>
<evidence type="ECO:0000256" key="5">
    <source>
        <dbReference type="ARBA" id="ARBA00022729"/>
    </source>
</evidence>
<evidence type="ECO:0000256" key="6">
    <source>
        <dbReference type="ARBA" id="ARBA00023077"/>
    </source>
</evidence>
<reference evidence="16 17" key="1">
    <citation type="submission" date="2019-04" db="EMBL/GenBank/DDBJ databases">
        <title>Draft genome sequence of Youngimonas vesicularis.</title>
        <authorList>
            <person name="Hameed A."/>
        </authorList>
    </citation>
    <scope>NUCLEOTIDE SEQUENCE [LARGE SCALE GENOMIC DNA]</scope>
    <source>
        <strain evidence="16 17">CC-AMW-E</strain>
    </source>
</reference>
<organism evidence="16 17">
    <name type="scientific">Thalassobius vesicularis</name>
    <dbReference type="NCBI Taxonomy" id="1294297"/>
    <lineage>
        <taxon>Bacteria</taxon>
        <taxon>Pseudomonadati</taxon>
        <taxon>Pseudomonadota</taxon>
        <taxon>Alphaproteobacteria</taxon>
        <taxon>Rhodobacterales</taxon>
        <taxon>Roseobacteraceae</taxon>
        <taxon>Thalassovita</taxon>
    </lineage>
</organism>